<feature type="transmembrane region" description="Helical" evidence="5">
    <location>
        <begin position="242"/>
        <end position="262"/>
    </location>
</feature>
<feature type="transmembrane region" description="Helical" evidence="5">
    <location>
        <begin position="200"/>
        <end position="222"/>
    </location>
</feature>
<evidence type="ECO:0000256" key="3">
    <source>
        <dbReference type="ARBA" id="ARBA00022989"/>
    </source>
</evidence>
<dbReference type="InterPro" id="IPR007568">
    <property type="entry name" value="RTA1"/>
</dbReference>
<comment type="subcellular location">
    <subcellularLocation>
        <location evidence="1">Membrane</location>
        <topology evidence="1">Multi-pass membrane protein</topology>
    </subcellularLocation>
</comment>
<dbReference type="GO" id="GO:0000324">
    <property type="term" value="C:fungal-type vacuole"/>
    <property type="evidence" value="ECO:0007669"/>
    <property type="project" value="TreeGrafter"/>
</dbReference>
<feature type="transmembrane region" description="Helical" evidence="5">
    <location>
        <begin position="78"/>
        <end position="100"/>
    </location>
</feature>
<accession>D8Q1X3</accession>
<dbReference type="AlphaFoldDB" id="D8Q1X3"/>
<dbReference type="VEuPathDB" id="FungiDB:SCHCODRAFT_02573441"/>
<keyword evidence="4 5" id="KW-0472">Membrane</keyword>
<feature type="transmembrane region" description="Helical" evidence="5">
    <location>
        <begin position="120"/>
        <end position="143"/>
    </location>
</feature>
<dbReference type="FunCoup" id="D8Q1X3">
    <property type="interactions" value="45"/>
</dbReference>
<dbReference type="InParanoid" id="D8Q1X3"/>
<organism evidence="7">
    <name type="scientific">Schizophyllum commune (strain H4-8 / FGSC 9210)</name>
    <name type="common">Split gill fungus</name>
    <dbReference type="NCBI Taxonomy" id="578458"/>
    <lineage>
        <taxon>Eukaryota</taxon>
        <taxon>Fungi</taxon>
        <taxon>Dikarya</taxon>
        <taxon>Basidiomycota</taxon>
        <taxon>Agaricomycotina</taxon>
        <taxon>Agaricomycetes</taxon>
        <taxon>Agaricomycetidae</taxon>
        <taxon>Agaricales</taxon>
        <taxon>Schizophyllaceae</taxon>
        <taxon>Schizophyllum</taxon>
    </lineage>
</organism>
<dbReference type="KEGG" id="scm:SCHCO_02573441"/>
<feature type="transmembrane region" description="Helical" evidence="5">
    <location>
        <begin position="43"/>
        <end position="66"/>
    </location>
</feature>
<dbReference type="EMBL" id="GL377305">
    <property type="protein sequence ID" value="EFI98581.1"/>
    <property type="molecule type" value="Genomic_DNA"/>
</dbReference>
<proteinExistence type="predicted"/>
<dbReference type="PANTHER" id="PTHR31465:SF9">
    <property type="entry name" value="SPHINGOID LONG-CHAIN BASE TRANSPORTER RSB1"/>
    <property type="match status" value="1"/>
</dbReference>
<dbReference type="eggNOG" id="ENOG502QU4U">
    <property type="taxonomic scope" value="Eukaryota"/>
</dbReference>
<dbReference type="GeneID" id="9596018"/>
<evidence type="ECO:0000313" key="6">
    <source>
        <dbReference type="EMBL" id="EFI98581.1"/>
    </source>
</evidence>
<feature type="transmembrane region" description="Helical" evidence="5">
    <location>
        <begin position="155"/>
        <end position="179"/>
    </location>
</feature>
<keyword evidence="7" id="KW-1185">Reference proteome</keyword>
<gene>
    <name evidence="6" type="ORF">SCHCODRAFT_54254</name>
</gene>
<dbReference type="HOGENOM" id="CLU_033465_6_0_1"/>
<evidence type="ECO:0000256" key="5">
    <source>
        <dbReference type="SAM" id="Phobius"/>
    </source>
</evidence>
<dbReference type="PANTHER" id="PTHR31465">
    <property type="entry name" value="PROTEIN RTA1-RELATED"/>
    <property type="match status" value="1"/>
</dbReference>
<evidence type="ECO:0000256" key="4">
    <source>
        <dbReference type="ARBA" id="ARBA00023136"/>
    </source>
</evidence>
<reference evidence="6 7" key="1">
    <citation type="journal article" date="2010" name="Nat. Biotechnol.">
        <title>Genome sequence of the model mushroom Schizophyllum commune.</title>
        <authorList>
            <person name="Ohm R.A."/>
            <person name="de Jong J.F."/>
            <person name="Lugones L.G."/>
            <person name="Aerts A."/>
            <person name="Kothe E."/>
            <person name="Stajich J.E."/>
            <person name="de Vries R.P."/>
            <person name="Record E."/>
            <person name="Levasseur A."/>
            <person name="Baker S.E."/>
            <person name="Bartholomew K.A."/>
            <person name="Coutinho P.M."/>
            <person name="Erdmann S."/>
            <person name="Fowler T.J."/>
            <person name="Gathman A.C."/>
            <person name="Lombard V."/>
            <person name="Henrissat B."/>
            <person name="Knabe N."/>
            <person name="Kuees U."/>
            <person name="Lilly W.W."/>
            <person name="Lindquist E."/>
            <person name="Lucas S."/>
            <person name="Magnuson J.K."/>
            <person name="Piumi F."/>
            <person name="Raudaskoski M."/>
            <person name="Salamov A."/>
            <person name="Schmutz J."/>
            <person name="Schwarze F.W.M.R."/>
            <person name="vanKuyk P.A."/>
            <person name="Horton J.S."/>
            <person name="Grigoriev I.V."/>
            <person name="Woesten H.A.B."/>
        </authorList>
    </citation>
    <scope>NUCLEOTIDE SEQUENCE [LARGE SCALE GENOMIC DNA]</scope>
    <source>
        <strain evidence="7">H4-8 / FGSC 9210</strain>
    </source>
</reference>
<evidence type="ECO:0000256" key="1">
    <source>
        <dbReference type="ARBA" id="ARBA00004141"/>
    </source>
</evidence>
<dbReference type="GO" id="GO:0005886">
    <property type="term" value="C:plasma membrane"/>
    <property type="evidence" value="ECO:0007669"/>
    <property type="project" value="TreeGrafter"/>
</dbReference>
<dbReference type="RefSeq" id="XP_003033484.1">
    <property type="nucleotide sequence ID" value="XM_003033438.1"/>
</dbReference>
<protein>
    <recommendedName>
        <fullName evidence="8">RTA1 like protein</fullName>
    </recommendedName>
</protein>
<evidence type="ECO:0000313" key="7">
    <source>
        <dbReference type="Proteomes" id="UP000007431"/>
    </source>
</evidence>
<evidence type="ECO:0000256" key="2">
    <source>
        <dbReference type="ARBA" id="ARBA00022692"/>
    </source>
</evidence>
<dbReference type="OMA" id="PYNNDAF"/>
<sequence>MVLDQRIYPYGYIPTEYACIIFLVLFSISTAAHLGQAIWYRMWWLIATTVFCGILEIMGWAARLWSSRNPSNPDPFEMQIVCTILGPTPLLAAQFIISALMISRLGHKYSRFVPKMYTSVFFCCDIIALVIQAVGGGMAATALDQNKDADKGGNIMLGGICFQLAVIVFFIIVSAEYVYRYANDSPAKRTGEADTHRGPLTMKMLLLFSSVSFVLVCLFIRSIYRTIELSDGWTGRIITTEVYFNVLDGTMIVLAMFALNFFHPGMLLLSEAEAQADSRSFKEYA</sequence>
<feature type="transmembrane region" description="Helical" evidence="5">
    <location>
        <begin position="12"/>
        <end position="31"/>
    </location>
</feature>
<dbReference type="OrthoDB" id="3358017at2759"/>
<evidence type="ECO:0008006" key="8">
    <source>
        <dbReference type="Google" id="ProtNLM"/>
    </source>
</evidence>
<dbReference type="Proteomes" id="UP000007431">
    <property type="component" value="Unassembled WGS sequence"/>
</dbReference>
<keyword evidence="2 5" id="KW-0812">Transmembrane</keyword>
<keyword evidence="3 5" id="KW-1133">Transmembrane helix</keyword>
<dbReference type="Pfam" id="PF04479">
    <property type="entry name" value="RTA1"/>
    <property type="match status" value="1"/>
</dbReference>
<name>D8Q1X3_SCHCM</name>